<accession>A0A0A8K5A3</accession>
<protein>
    <submittedName>
        <fullName evidence="2">Uncharacterized protein</fullName>
    </submittedName>
</protein>
<feature type="signal peptide" evidence="1">
    <location>
        <begin position="1"/>
        <end position="25"/>
    </location>
</feature>
<dbReference type="Proteomes" id="UP000031643">
    <property type="component" value="Chromosome"/>
</dbReference>
<dbReference type="RefSeq" id="WP_045367926.1">
    <property type="nucleotide sequence ID" value="NZ_AP014648.1"/>
</dbReference>
<dbReference type="AlphaFoldDB" id="A0A0A8K5A3"/>
<dbReference type="OrthoDB" id="9916183at2"/>
<keyword evidence="3" id="KW-1185">Reference proteome</keyword>
<proteinExistence type="predicted"/>
<feature type="chain" id="PRO_5002038922" evidence="1">
    <location>
        <begin position="26"/>
        <end position="80"/>
    </location>
</feature>
<evidence type="ECO:0000313" key="3">
    <source>
        <dbReference type="Proteomes" id="UP000031643"/>
    </source>
</evidence>
<evidence type="ECO:0000256" key="1">
    <source>
        <dbReference type="SAM" id="SignalP"/>
    </source>
</evidence>
<name>A0A0A8K5A3_9HYPH</name>
<dbReference type="STRING" id="1384459.GL4_2502"/>
<keyword evidence="1" id="KW-0732">Signal</keyword>
<dbReference type="KEGG" id="mcg:GL4_2502"/>
<gene>
    <name evidence="2" type="ORF">GL4_2502</name>
</gene>
<dbReference type="HOGENOM" id="CLU_2585609_0_0_5"/>
<reference evidence="2 3" key="1">
    <citation type="submission" date="2014-09" db="EMBL/GenBank/DDBJ databases">
        <title>Genome sequencing of Methyloceanibacter caenitepidi Gela4.</title>
        <authorList>
            <person name="Takeuchi M."/>
            <person name="Susumu S."/>
            <person name="Kamagata Y."/>
            <person name="Oshima K."/>
            <person name="Hattori M."/>
            <person name="Iwasaki W."/>
        </authorList>
    </citation>
    <scope>NUCLEOTIDE SEQUENCE [LARGE SCALE GENOMIC DNA]</scope>
    <source>
        <strain evidence="2 3">Gela4</strain>
    </source>
</reference>
<dbReference type="EMBL" id="AP014648">
    <property type="protein sequence ID" value="BAQ17936.1"/>
    <property type="molecule type" value="Genomic_DNA"/>
</dbReference>
<evidence type="ECO:0000313" key="2">
    <source>
        <dbReference type="EMBL" id="BAQ17936.1"/>
    </source>
</evidence>
<sequence length="80" mass="8672">MTVFTKTAAFAALAVPLLFTGAANAGDCGEDPVCSEYAPPSLEQVLVHEARRGLKKLDLYLEQRYGDDTPIGPLLRGKRH</sequence>
<organism evidence="2 3">
    <name type="scientific">Methyloceanibacter caenitepidi</name>
    <dbReference type="NCBI Taxonomy" id="1384459"/>
    <lineage>
        <taxon>Bacteria</taxon>
        <taxon>Pseudomonadati</taxon>
        <taxon>Pseudomonadota</taxon>
        <taxon>Alphaproteobacteria</taxon>
        <taxon>Hyphomicrobiales</taxon>
        <taxon>Hyphomicrobiaceae</taxon>
        <taxon>Methyloceanibacter</taxon>
    </lineage>
</organism>